<feature type="transmembrane region" description="Helical" evidence="2">
    <location>
        <begin position="34"/>
        <end position="58"/>
    </location>
</feature>
<evidence type="ECO:0000313" key="3">
    <source>
        <dbReference type="EMBL" id="KAK2571142.1"/>
    </source>
</evidence>
<protein>
    <submittedName>
        <fullName evidence="3">Uncharacterized protein</fullName>
    </submittedName>
</protein>
<feature type="compositionally biased region" description="Basic and acidic residues" evidence="1">
    <location>
        <begin position="212"/>
        <end position="223"/>
    </location>
</feature>
<keyword evidence="2" id="KW-0472">Membrane</keyword>
<comment type="caution">
    <text evidence="3">The sequence shown here is derived from an EMBL/GenBank/DDBJ whole genome shotgun (WGS) entry which is preliminary data.</text>
</comment>
<evidence type="ECO:0000313" key="4">
    <source>
        <dbReference type="Proteomes" id="UP001249851"/>
    </source>
</evidence>
<dbReference type="AlphaFoldDB" id="A0AAD9VEL4"/>
<organism evidence="3 4">
    <name type="scientific">Acropora cervicornis</name>
    <name type="common">Staghorn coral</name>
    <dbReference type="NCBI Taxonomy" id="6130"/>
    <lineage>
        <taxon>Eukaryota</taxon>
        <taxon>Metazoa</taxon>
        <taxon>Cnidaria</taxon>
        <taxon>Anthozoa</taxon>
        <taxon>Hexacorallia</taxon>
        <taxon>Scleractinia</taxon>
        <taxon>Astrocoeniina</taxon>
        <taxon>Acroporidae</taxon>
        <taxon>Acropora</taxon>
    </lineage>
</organism>
<sequence>MRSVGKINTTVNTNFSEIKQTATTKPPAVVMRNLLQAVIPGIFAGILLIFLALLLFYLSRKMGIIRVSANRSEAVEAHSCSEEATVRESVENLRSPYDSVERRNVTLQSRMSVTNPVYQRDEDIVFQTRPSGKGKKNVIYDEPFGYLPGRMEGNASATSLAVTTATENASRYQQLGNESPEKVTYASRYAIPKRPKQELHCEVQSQDSNDDADSRGSPRKQTEQNKNSELQKKYILKDISVEDMEMGHLENTDDLMEELRIPPSVLNAENKSYREDFQDTSSTSKILEASHEQTIQSGQHTSCQESEATTNIQFSPKGKLKKFFEMSL</sequence>
<dbReference type="EMBL" id="JARQWQ010000006">
    <property type="protein sequence ID" value="KAK2571142.1"/>
    <property type="molecule type" value="Genomic_DNA"/>
</dbReference>
<keyword evidence="2" id="KW-1133">Transmembrane helix</keyword>
<proteinExistence type="predicted"/>
<name>A0AAD9VEL4_ACRCE</name>
<evidence type="ECO:0000256" key="2">
    <source>
        <dbReference type="SAM" id="Phobius"/>
    </source>
</evidence>
<reference evidence="3" key="2">
    <citation type="journal article" date="2023" name="Science">
        <title>Genomic signatures of disease resistance in endangered staghorn corals.</title>
        <authorList>
            <person name="Vollmer S.V."/>
            <person name="Selwyn J.D."/>
            <person name="Despard B.A."/>
            <person name="Roesel C.L."/>
        </authorList>
    </citation>
    <scope>NUCLEOTIDE SEQUENCE</scope>
    <source>
        <strain evidence="3">K2</strain>
    </source>
</reference>
<evidence type="ECO:0000256" key="1">
    <source>
        <dbReference type="SAM" id="MobiDB-lite"/>
    </source>
</evidence>
<gene>
    <name evidence="3" type="ORF">P5673_003703</name>
</gene>
<keyword evidence="4" id="KW-1185">Reference proteome</keyword>
<reference evidence="3" key="1">
    <citation type="journal article" date="2023" name="G3 (Bethesda)">
        <title>Whole genome assembly and annotation of the endangered Caribbean coral Acropora cervicornis.</title>
        <authorList>
            <person name="Selwyn J.D."/>
            <person name="Vollmer S.V."/>
        </authorList>
    </citation>
    <scope>NUCLEOTIDE SEQUENCE</scope>
    <source>
        <strain evidence="3">K2</strain>
    </source>
</reference>
<dbReference type="Proteomes" id="UP001249851">
    <property type="component" value="Unassembled WGS sequence"/>
</dbReference>
<keyword evidence="2" id="KW-0812">Transmembrane</keyword>
<feature type="region of interest" description="Disordered" evidence="1">
    <location>
        <begin position="194"/>
        <end position="231"/>
    </location>
</feature>
<accession>A0AAD9VEL4</accession>